<name>A0AAU7W9M9_9MICO</name>
<organism evidence="2">
    <name type="scientific">Agromyces sp. G08B096</name>
    <dbReference type="NCBI Taxonomy" id="3156399"/>
    <lineage>
        <taxon>Bacteria</taxon>
        <taxon>Bacillati</taxon>
        <taxon>Actinomycetota</taxon>
        <taxon>Actinomycetes</taxon>
        <taxon>Micrococcales</taxon>
        <taxon>Microbacteriaceae</taxon>
        <taxon>Agromyces</taxon>
    </lineage>
</organism>
<reference evidence="2" key="1">
    <citation type="submission" date="2024-05" db="EMBL/GenBank/DDBJ databases">
        <authorList>
            <person name="Yu L."/>
        </authorList>
    </citation>
    <scope>NUCLEOTIDE SEQUENCE</scope>
    <source>
        <strain evidence="2">G08B096</strain>
    </source>
</reference>
<dbReference type="PANTHER" id="PTHR43194:SF2">
    <property type="entry name" value="PEROXISOMAL MEMBRANE PROTEIN LPX1"/>
    <property type="match status" value="1"/>
</dbReference>
<dbReference type="EMBL" id="CP158374">
    <property type="protein sequence ID" value="XBX82905.1"/>
    <property type="molecule type" value="Genomic_DNA"/>
</dbReference>
<dbReference type="RefSeq" id="WP_350348921.1">
    <property type="nucleotide sequence ID" value="NZ_CP158374.1"/>
</dbReference>
<dbReference type="PANTHER" id="PTHR43194">
    <property type="entry name" value="HYDROLASE ALPHA/BETA FOLD FAMILY"/>
    <property type="match status" value="1"/>
</dbReference>
<dbReference type="InterPro" id="IPR029058">
    <property type="entry name" value="AB_hydrolase_fold"/>
</dbReference>
<protein>
    <submittedName>
        <fullName evidence="2">Alpha/beta hydrolase</fullName>
    </submittedName>
</protein>
<feature type="domain" description="AB hydrolase-1" evidence="1">
    <location>
        <begin position="27"/>
        <end position="272"/>
    </location>
</feature>
<dbReference type="InterPro" id="IPR000073">
    <property type="entry name" value="AB_hydrolase_1"/>
</dbReference>
<dbReference type="GO" id="GO:0016787">
    <property type="term" value="F:hydrolase activity"/>
    <property type="evidence" value="ECO:0007669"/>
    <property type="project" value="UniProtKB-KW"/>
</dbReference>
<dbReference type="SUPFAM" id="SSF53474">
    <property type="entry name" value="alpha/beta-Hydrolases"/>
    <property type="match status" value="1"/>
</dbReference>
<sequence length="295" mass="31585">MNTTTTTATAADLAFVTRANASAKTPVLFVHGLWLHATSWQPWVERFDAEGFVSYAPGWPGEADTVAETRRHPERVAGVGIEQITERYRGLIAQLDRKPILVGHSFGGLIVQKLLGEGLGAAAVAIDPAQGRGVYVLPPVQLRNALPVLGNPFQFRGANAQSQAHFAQAFGNAISREESDAIHEAVTIPSPGRPLFESATANVLPNSPAAVRVDAERGPLLIIGGGLDRTVPAASSRRVFRTYRNASTITEYKEFADRGHSLVLDSRWPEIAAYALGWLRFVGVAPASETADASA</sequence>
<dbReference type="Gene3D" id="3.40.50.1820">
    <property type="entry name" value="alpha/beta hydrolase"/>
    <property type="match status" value="1"/>
</dbReference>
<gene>
    <name evidence="2" type="ORF">ABIQ69_02990</name>
</gene>
<dbReference type="InterPro" id="IPR050228">
    <property type="entry name" value="Carboxylesterase_BioH"/>
</dbReference>
<dbReference type="Pfam" id="PF12697">
    <property type="entry name" value="Abhydrolase_6"/>
    <property type="match status" value="1"/>
</dbReference>
<evidence type="ECO:0000259" key="1">
    <source>
        <dbReference type="Pfam" id="PF12697"/>
    </source>
</evidence>
<keyword evidence="2" id="KW-0378">Hydrolase</keyword>
<proteinExistence type="predicted"/>
<evidence type="ECO:0000313" key="2">
    <source>
        <dbReference type="EMBL" id="XBX82905.1"/>
    </source>
</evidence>
<dbReference type="AlphaFoldDB" id="A0AAU7W9M9"/>
<accession>A0AAU7W9M9</accession>